<dbReference type="RefSeq" id="WP_218576629.1">
    <property type="nucleotide sequence ID" value="NZ_JACADJ010000022.1"/>
</dbReference>
<dbReference type="GO" id="GO:0000272">
    <property type="term" value="P:polysaccharide catabolic process"/>
    <property type="evidence" value="ECO:0007669"/>
    <property type="project" value="InterPro"/>
</dbReference>
<proteinExistence type="predicted"/>
<dbReference type="Pfam" id="PF00963">
    <property type="entry name" value="Cohesin"/>
    <property type="match status" value="1"/>
</dbReference>
<dbReference type="CDD" id="cd08547">
    <property type="entry name" value="Type_II_cohesin"/>
    <property type="match status" value="1"/>
</dbReference>
<dbReference type="Proteomes" id="UP000553343">
    <property type="component" value="Unassembled WGS sequence"/>
</dbReference>
<name>A0A850TC78_9BACT</name>
<keyword evidence="2" id="KW-0732">Signal</keyword>
<evidence type="ECO:0000256" key="2">
    <source>
        <dbReference type="SAM" id="SignalP"/>
    </source>
</evidence>
<evidence type="ECO:0000259" key="3">
    <source>
        <dbReference type="Pfam" id="PF00963"/>
    </source>
</evidence>
<evidence type="ECO:0000313" key="4">
    <source>
        <dbReference type="EMBL" id="NWH04986.1"/>
    </source>
</evidence>
<protein>
    <recommendedName>
        <fullName evidence="3">Cohesin domain-containing protein</fullName>
    </recommendedName>
</protein>
<gene>
    <name evidence="4" type="ORF">HXW94_08320</name>
</gene>
<organism evidence="4 5">
    <name type="scientific">Desulfobacter latus</name>
    <dbReference type="NCBI Taxonomy" id="2292"/>
    <lineage>
        <taxon>Bacteria</taxon>
        <taxon>Pseudomonadati</taxon>
        <taxon>Thermodesulfobacteriota</taxon>
        <taxon>Desulfobacteria</taxon>
        <taxon>Desulfobacterales</taxon>
        <taxon>Desulfobacteraceae</taxon>
        <taxon>Desulfobacter</taxon>
    </lineage>
</organism>
<feature type="chain" id="PRO_5032704609" description="Cohesin domain-containing protein" evidence="2">
    <location>
        <begin position="24"/>
        <end position="215"/>
    </location>
</feature>
<feature type="signal peptide" evidence="2">
    <location>
        <begin position="1"/>
        <end position="23"/>
    </location>
</feature>
<dbReference type="EMBL" id="JACADJ010000022">
    <property type="protein sequence ID" value="NWH04986.1"/>
    <property type="molecule type" value="Genomic_DNA"/>
</dbReference>
<feature type="domain" description="Cohesin" evidence="3">
    <location>
        <begin position="35"/>
        <end position="172"/>
    </location>
</feature>
<dbReference type="InterPro" id="IPR008965">
    <property type="entry name" value="CBM2/CBM3_carb-bd_dom_sf"/>
</dbReference>
<accession>A0A850TC78</accession>
<keyword evidence="1" id="KW-0812">Transmembrane</keyword>
<dbReference type="SUPFAM" id="SSF49384">
    <property type="entry name" value="Carbohydrate-binding domain"/>
    <property type="match status" value="1"/>
</dbReference>
<comment type="caution">
    <text evidence="4">The sequence shown here is derived from an EMBL/GenBank/DDBJ whole genome shotgun (WGS) entry which is preliminary data.</text>
</comment>
<feature type="transmembrane region" description="Helical" evidence="1">
    <location>
        <begin position="178"/>
        <end position="199"/>
    </location>
</feature>
<reference evidence="4 5" key="1">
    <citation type="submission" date="2020-06" db="EMBL/GenBank/DDBJ databases">
        <title>High-quality draft genome of sulfate reducer Desulfobacter latus type strain AcrS2 isolated from marine sediment.</title>
        <authorList>
            <person name="Hoppe M."/>
            <person name="Larsen C.K."/>
            <person name="Marshall I.P.G."/>
            <person name="Schramm A."/>
            <person name="Marietou A.G."/>
        </authorList>
    </citation>
    <scope>NUCLEOTIDE SEQUENCE [LARGE SCALE GENOMIC DNA]</scope>
    <source>
        <strain evidence="4 5">AcRS2</strain>
    </source>
</reference>
<dbReference type="GO" id="GO:0030246">
    <property type="term" value="F:carbohydrate binding"/>
    <property type="evidence" value="ECO:0007669"/>
    <property type="project" value="InterPro"/>
</dbReference>
<keyword evidence="1" id="KW-1133">Transmembrane helix</keyword>
<evidence type="ECO:0000313" key="5">
    <source>
        <dbReference type="Proteomes" id="UP000553343"/>
    </source>
</evidence>
<keyword evidence="1" id="KW-0472">Membrane</keyword>
<keyword evidence="5" id="KW-1185">Reference proteome</keyword>
<evidence type="ECO:0000256" key="1">
    <source>
        <dbReference type="SAM" id="Phobius"/>
    </source>
</evidence>
<dbReference type="Gene3D" id="2.60.40.680">
    <property type="match status" value="1"/>
</dbReference>
<dbReference type="InterPro" id="IPR002102">
    <property type="entry name" value="Cohesin_dom"/>
</dbReference>
<sequence>MKNYFCIFILICSFLVIISPSLASGSNNSKFFIETSENKINIDDTLSASLEIESIQPVYGLEFIVTYDPKHLRPIDADPKKSGFQITPGSFFDLDRKDWLYPLQNRVDVNAGEIFFATSRLNPAPSASGDGIIANINFQAIKKGKTQLTIEKVVFGTKKGEAVKPETQNKMILITPQYFSTLHFGLIIGLTILAILILMRYRKRIQRDFDGLQPG</sequence>
<dbReference type="AlphaFoldDB" id="A0A850TC78"/>